<dbReference type="EMBL" id="CAUYUJ010002539">
    <property type="protein sequence ID" value="CAK0801226.1"/>
    <property type="molecule type" value="Genomic_DNA"/>
</dbReference>
<evidence type="ECO:0000313" key="2">
    <source>
        <dbReference type="Proteomes" id="UP001189429"/>
    </source>
</evidence>
<gene>
    <name evidence="1" type="ORF">PCOR1329_LOCUS9166</name>
</gene>
<accession>A0ABN9Q6V1</accession>
<reference evidence="1" key="1">
    <citation type="submission" date="2023-10" db="EMBL/GenBank/DDBJ databases">
        <authorList>
            <person name="Chen Y."/>
            <person name="Shah S."/>
            <person name="Dougan E. K."/>
            <person name="Thang M."/>
            <person name="Chan C."/>
        </authorList>
    </citation>
    <scope>NUCLEOTIDE SEQUENCE [LARGE SCALE GENOMIC DNA]</scope>
</reference>
<comment type="caution">
    <text evidence="1">The sequence shown here is derived from an EMBL/GenBank/DDBJ whole genome shotgun (WGS) entry which is preliminary data.</text>
</comment>
<organism evidence="1 2">
    <name type="scientific">Prorocentrum cordatum</name>
    <dbReference type="NCBI Taxonomy" id="2364126"/>
    <lineage>
        <taxon>Eukaryota</taxon>
        <taxon>Sar</taxon>
        <taxon>Alveolata</taxon>
        <taxon>Dinophyceae</taxon>
        <taxon>Prorocentrales</taxon>
        <taxon>Prorocentraceae</taxon>
        <taxon>Prorocentrum</taxon>
    </lineage>
</organism>
<feature type="non-terminal residue" evidence="1">
    <location>
        <position position="1"/>
    </location>
</feature>
<sequence>LELLQEQLRKKVGLFDCDAYSVLSSREMELSAGPPRVVTEIVLGSLKCEIGGEYMTALNSEIFVRVWKKVAEIGTWRQHDWTLKLDPDCVFLPWRLQSRLKGSSADDEVYINNFKEGLHGPIEVLSRKAFEVYDGGMERCVSELSHEWTIWGEDVFLRHCLGTLGVNRVDDFGLLTETFDHTLPDCSSSSSAAFHPLKKPEDWFACLGKTEE</sequence>
<evidence type="ECO:0008006" key="3">
    <source>
        <dbReference type="Google" id="ProtNLM"/>
    </source>
</evidence>
<evidence type="ECO:0000313" key="1">
    <source>
        <dbReference type="EMBL" id="CAK0801226.1"/>
    </source>
</evidence>
<proteinExistence type="predicted"/>
<keyword evidence="2" id="KW-1185">Reference proteome</keyword>
<name>A0ABN9Q6V1_9DINO</name>
<protein>
    <recommendedName>
        <fullName evidence="3">Hexosyltransferase</fullName>
    </recommendedName>
</protein>
<dbReference type="Proteomes" id="UP001189429">
    <property type="component" value="Unassembled WGS sequence"/>
</dbReference>